<proteinExistence type="predicted"/>
<accession>A0A8M1KYG1</accession>
<dbReference type="PANTHER" id="PTHR46746">
    <property type="entry name" value="KILLER CELL LECTIN-LIKE RECEPTOR SUBFAMILY F MEMBER 2"/>
    <property type="match status" value="1"/>
</dbReference>
<gene>
    <name evidence="7" type="primary">LOC116225025</name>
</gene>
<evidence type="ECO:0000256" key="4">
    <source>
        <dbReference type="SAM" id="Phobius"/>
    </source>
</evidence>
<dbReference type="AlphaFoldDB" id="A0A8M1KYG1"/>
<keyword evidence="4" id="KW-0812">Transmembrane</keyword>
<feature type="domain" description="C-type lectin" evidence="5">
    <location>
        <begin position="113"/>
        <end position="177"/>
    </location>
</feature>
<dbReference type="OrthoDB" id="538816at2759"/>
<evidence type="ECO:0000313" key="7">
    <source>
        <dbReference type="RefSeq" id="XP_042566624.1"/>
    </source>
</evidence>
<dbReference type="InterPro" id="IPR001304">
    <property type="entry name" value="C-type_lectin-like"/>
</dbReference>
<organism evidence="6 7">
    <name type="scientific">Clupea harengus</name>
    <name type="common">Atlantic herring</name>
    <dbReference type="NCBI Taxonomy" id="7950"/>
    <lineage>
        <taxon>Eukaryota</taxon>
        <taxon>Metazoa</taxon>
        <taxon>Chordata</taxon>
        <taxon>Craniata</taxon>
        <taxon>Vertebrata</taxon>
        <taxon>Euteleostomi</taxon>
        <taxon>Actinopterygii</taxon>
        <taxon>Neopterygii</taxon>
        <taxon>Teleostei</taxon>
        <taxon>Clupei</taxon>
        <taxon>Clupeiformes</taxon>
        <taxon>Clupeoidei</taxon>
        <taxon>Clupeidae</taxon>
        <taxon>Clupea</taxon>
    </lineage>
</organism>
<sequence>MDEPIYLSPDLSDSNKPLSLPAGHPEVLGSSHPGFQVDTTSKHQNFKAVKVLLGITALCLGLTLAALGTLGYYYVEKQSQFDLLRAQHANISTQFSIIKTRDCTPCGEGWRNNGDKCYFFSFDLMSWTQSRDECVSMGGHLVIINSQAEQIFLSSETKESHWIGLNDREHEGQWVLV</sequence>
<dbReference type="Proteomes" id="UP000515152">
    <property type="component" value="Chromosome 19"/>
</dbReference>
<evidence type="ECO:0000313" key="6">
    <source>
        <dbReference type="Proteomes" id="UP000515152"/>
    </source>
</evidence>
<dbReference type="GeneID" id="116225025"/>
<dbReference type="Pfam" id="PF00059">
    <property type="entry name" value="Lectin_C"/>
    <property type="match status" value="1"/>
</dbReference>
<dbReference type="PANTHER" id="PTHR46746:SF9">
    <property type="entry name" value="CD209 ANTIGEN-LIKE PROTEIN C-LIKE"/>
    <property type="match status" value="1"/>
</dbReference>
<keyword evidence="6" id="KW-1185">Reference proteome</keyword>
<dbReference type="PROSITE" id="PS50041">
    <property type="entry name" value="C_TYPE_LECTIN_2"/>
    <property type="match status" value="1"/>
</dbReference>
<evidence type="ECO:0000256" key="2">
    <source>
        <dbReference type="ARBA" id="ARBA00023157"/>
    </source>
</evidence>
<evidence type="ECO:0000256" key="3">
    <source>
        <dbReference type="SAM" id="MobiDB-lite"/>
    </source>
</evidence>
<evidence type="ECO:0000256" key="1">
    <source>
        <dbReference type="ARBA" id="ARBA00022734"/>
    </source>
</evidence>
<protein>
    <submittedName>
        <fullName evidence="7">Hepatic lectin-like</fullName>
    </submittedName>
</protein>
<evidence type="ECO:0000259" key="5">
    <source>
        <dbReference type="PROSITE" id="PS50041"/>
    </source>
</evidence>
<name>A0A8M1KYG1_CLUHA</name>
<dbReference type="RefSeq" id="XP_042566624.1">
    <property type="nucleotide sequence ID" value="XM_042710690.1"/>
</dbReference>
<dbReference type="GO" id="GO:0030246">
    <property type="term" value="F:carbohydrate binding"/>
    <property type="evidence" value="ECO:0007669"/>
    <property type="project" value="UniProtKB-KW"/>
</dbReference>
<dbReference type="KEGG" id="char:116225025"/>
<reference evidence="7" key="1">
    <citation type="submission" date="2025-08" db="UniProtKB">
        <authorList>
            <consortium name="RefSeq"/>
        </authorList>
    </citation>
    <scope>IDENTIFICATION</scope>
</reference>
<feature type="region of interest" description="Disordered" evidence="3">
    <location>
        <begin position="1"/>
        <end position="23"/>
    </location>
</feature>
<feature type="transmembrane region" description="Helical" evidence="4">
    <location>
        <begin position="51"/>
        <end position="75"/>
    </location>
</feature>
<dbReference type="InterPro" id="IPR051379">
    <property type="entry name" value="C-type_Lectin_Receptor_IMM"/>
</dbReference>
<keyword evidence="1" id="KW-0430">Lectin</keyword>
<keyword evidence="4" id="KW-1133">Transmembrane helix</keyword>
<keyword evidence="4" id="KW-0472">Membrane</keyword>
<keyword evidence="2" id="KW-1015">Disulfide bond</keyword>